<evidence type="ECO:0000256" key="1">
    <source>
        <dbReference type="SAM" id="MobiDB-lite"/>
    </source>
</evidence>
<sequence length="45" mass="4867">MLLDIVNHASFSLSTNNQGNSSAQDTTTRGKKNPKYMAIGSLKLL</sequence>
<keyword evidence="3" id="KW-1185">Reference proteome</keyword>
<reference evidence="2 3" key="1">
    <citation type="journal article" date="2014" name="Nature">
        <title>The genome of the recently domesticated crop plant sugar beet (Beta vulgaris).</title>
        <authorList>
            <person name="Dohm J.C."/>
            <person name="Minoche A.E."/>
            <person name="Holtgrawe D."/>
            <person name="Capella-Gutierrez S."/>
            <person name="Zakrzewski F."/>
            <person name="Tafer H."/>
            <person name="Rupp O."/>
            <person name="Sorensen T.R."/>
            <person name="Stracke R."/>
            <person name="Reinhardt R."/>
            <person name="Goesmann A."/>
            <person name="Kraft T."/>
            <person name="Schulz B."/>
            <person name="Stadler P.F."/>
            <person name="Schmidt T."/>
            <person name="Gabaldon T."/>
            <person name="Lehrach H."/>
            <person name="Weisshaar B."/>
            <person name="Himmelbauer H."/>
        </authorList>
    </citation>
    <scope>NUCLEOTIDE SEQUENCE [LARGE SCALE GENOMIC DNA]</scope>
    <source>
        <tissue evidence="2">Taproot</tissue>
    </source>
</reference>
<organism evidence="2 3">
    <name type="scientific">Beta vulgaris subsp. vulgaris</name>
    <name type="common">Beet</name>
    <dbReference type="NCBI Taxonomy" id="3555"/>
    <lineage>
        <taxon>Eukaryota</taxon>
        <taxon>Viridiplantae</taxon>
        <taxon>Streptophyta</taxon>
        <taxon>Embryophyta</taxon>
        <taxon>Tracheophyta</taxon>
        <taxon>Spermatophyta</taxon>
        <taxon>Magnoliopsida</taxon>
        <taxon>eudicotyledons</taxon>
        <taxon>Gunneridae</taxon>
        <taxon>Pentapetalae</taxon>
        <taxon>Caryophyllales</taxon>
        <taxon>Chenopodiaceae</taxon>
        <taxon>Betoideae</taxon>
        <taxon>Beta</taxon>
    </lineage>
</organism>
<dbReference type="EMBL" id="KQ090400">
    <property type="protein sequence ID" value="KMS96197.1"/>
    <property type="molecule type" value="Genomic_DNA"/>
</dbReference>
<evidence type="ECO:0000313" key="3">
    <source>
        <dbReference type="Proteomes" id="UP000035740"/>
    </source>
</evidence>
<protein>
    <submittedName>
        <fullName evidence="2">Uncharacterized protein</fullName>
    </submittedName>
</protein>
<dbReference type="Gramene" id="KMS96197">
    <property type="protein sequence ID" value="KMS96197"/>
    <property type="gene ID" value="BVRB_001070"/>
</dbReference>
<accession>A0A0J8B8P8</accession>
<evidence type="ECO:0000313" key="2">
    <source>
        <dbReference type="EMBL" id="KMS96197.1"/>
    </source>
</evidence>
<dbReference type="Proteomes" id="UP000035740">
    <property type="component" value="Unassembled WGS sequence"/>
</dbReference>
<feature type="region of interest" description="Disordered" evidence="1">
    <location>
        <begin position="13"/>
        <end position="33"/>
    </location>
</feature>
<feature type="compositionally biased region" description="Polar residues" evidence="1">
    <location>
        <begin position="13"/>
        <end position="27"/>
    </location>
</feature>
<gene>
    <name evidence="2" type="ORF">BVRB_001070</name>
</gene>
<name>A0A0J8B8P8_BETVV</name>
<proteinExistence type="predicted"/>
<dbReference type="AlphaFoldDB" id="A0A0J8B8P8"/>